<feature type="chain" id="PRO_5004651221" evidence="8">
    <location>
        <begin position="20"/>
        <end position="295"/>
    </location>
</feature>
<dbReference type="STRING" id="1076935.U4LBT8"/>
<accession>U4LBT8</accession>
<organism evidence="9 10">
    <name type="scientific">Pyronema omphalodes (strain CBS 100304)</name>
    <name type="common">Pyronema confluens</name>
    <dbReference type="NCBI Taxonomy" id="1076935"/>
    <lineage>
        <taxon>Eukaryota</taxon>
        <taxon>Fungi</taxon>
        <taxon>Dikarya</taxon>
        <taxon>Ascomycota</taxon>
        <taxon>Pezizomycotina</taxon>
        <taxon>Pezizomycetes</taxon>
        <taxon>Pezizales</taxon>
        <taxon>Pyronemataceae</taxon>
        <taxon>Pyronema</taxon>
    </lineage>
</organism>
<evidence type="ECO:0000256" key="5">
    <source>
        <dbReference type="ARBA" id="ARBA00022801"/>
    </source>
</evidence>
<gene>
    <name evidence="9" type="ORF">PCON_07361</name>
</gene>
<dbReference type="EMBL" id="HF935375">
    <property type="protein sequence ID" value="CCX07772.1"/>
    <property type="molecule type" value="Genomic_DNA"/>
</dbReference>
<evidence type="ECO:0000256" key="3">
    <source>
        <dbReference type="ARBA" id="ARBA00022723"/>
    </source>
</evidence>
<dbReference type="PANTHER" id="PTHR33146:SF26">
    <property type="entry name" value="ENDONUCLEASE 4"/>
    <property type="match status" value="1"/>
</dbReference>
<dbReference type="CDD" id="cd11010">
    <property type="entry name" value="S1-P1_nuclease"/>
    <property type="match status" value="1"/>
</dbReference>
<keyword evidence="3" id="KW-0479">Metal-binding</keyword>
<dbReference type="GO" id="GO:0006308">
    <property type="term" value="P:DNA catabolic process"/>
    <property type="evidence" value="ECO:0007669"/>
    <property type="project" value="InterPro"/>
</dbReference>
<proteinExistence type="inferred from homology"/>
<evidence type="ECO:0000256" key="6">
    <source>
        <dbReference type="ARBA" id="ARBA00023157"/>
    </source>
</evidence>
<evidence type="ECO:0000256" key="8">
    <source>
        <dbReference type="SAM" id="SignalP"/>
    </source>
</evidence>
<evidence type="ECO:0000256" key="7">
    <source>
        <dbReference type="ARBA" id="ARBA00023180"/>
    </source>
</evidence>
<feature type="signal peptide" evidence="8">
    <location>
        <begin position="1"/>
        <end position="19"/>
    </location>
</feature>
<keyword evidence="8" id="KW-0732">Signal</keyword>
<evidence type="ECO:0000256" key="2">
    <source>
        <dbReference type="ARBA" id="ARBA00022722"/>
    </source>
</evidence>
<dbReference type="OMA" id="QNITGEW"/>
<dbReference type="GO" id="GO:0004519">
    <property type="term" value="F:endonuclease activity"/>
    <property type="evidence" value="ECO:0007669"/>
    <property type="project" value="UniProtKB-KW"/>
</dbReference>
<keyword evidence="10" id="KW-1185">Reference proteome</keyword>
<evidence type="ECO:0000313" key="10">
    <source>
        <dbReference type="Proteomes" id="UP000018144"/>
    </source>
</evidence>
<dbReference type="GO" id="GO:0003676">
    <property type="term" value="F:nucleic acid binding"/>
    <property type="evidence" value="ECO:0007669"/>
    <property type="project" value="InterPro"/>
</dbReference>
<keyword evidence="5" id="KW-0378">Hydrolase</keyword>
<dbReference type="GO" id="GO:0016788">
    <property type="term" value="F:hydrolase activity, acting on ester bonds"/>
    <property type="evidence" value="ECO:0007669"/>
    <property type="project" value="InterPro"/>
</dbReference>
<protein>
    <submittedName>
        <fullName evidence="9">Similar to Nuclease S1 acc. no. P24021</fullName>
    </submittedName>
</protein>
<dbReference type="eggNOG" id="ENOG502QRXU">
    <property type="taxonomic scope" value="Eukaryota"/>
</dbReference>
<evidence type="ECO:0000256" key="4">
    <source>
        <dbReference type="ARBA" id="ARBA00022759"/>
    </source>
</evidence>
<dbReference type="GO" id="GO:0046872">
    <property type="term" value="F:metal ion binding"/>
    <property type="evidence" value="ECO:0007669"/>
    <property type="project" value="UniProtKB-KW"/>
</dbReference>
<name>U4LBT8_PYROM</name>
<dbReference type="PANTHER" id="PTHR33146">
    <property type="entry name" value="ENDONUCLEASE 4"/>
    <property type="match status" value="1"/>
</dbReference>
<dbReference type="InterPro" id="IPR008947">
    <property type="entry name" value="PLipase_C/P1_nuclease_dom_sf"/>
</dbReference>
<dbReference type="SUPFAM" id="SSF48537">
    <property type="entry name" value="Phospholipase C/P1 nuclease"/>
    <property type="match status" value="1"/>
</dbReference>
<dbReference type="Pfam" id="PF02265">
    <property type="entry name" value="S1-P1_nuclease"/>
    <property type="match status" value="1"/>
</dbReference>
<keyword evidence="7" id="KW-0325">Glycoprotein</keyword>
<keyword evidence="6" id="KW-1015">Disulfide bond</keyword>
<dbReference type="OrthoDB" id="441446at2759"/>
<reference evidence="9 10" key="1">
    <citation type="journal article" date="2013" name="PLoS Genet.">
        <title>The genome and development-dependent transcriptomes of Pyronema confluens: a window into fungal evolution.</title>
        <authorList>
            <person name="Traeger S."/>
            <person name="Altegoer F."/>
            <person name="Freitag M."/>
            <person name="Gabaldon T."/>
            <person name="Kempken F."/>
            <person name="Kumar A."/>
            <person name="Marcet-Houben M."/>
            <person name="Poggeler S."/>
            <person name="Stajich J.E."/>
            <person name="Nowrousian M."/>
        </authorList>
    </citation>
    <scope>NUCLEOTIDE SEQUENCE [LARGE SCALE GENOMIC DNA]</scope>
    <source>
        <strain evidence="10">CBS 100304</strain>
        <tissue evidence="9">Vegetative mycelium</tissue>
    </source>
</reference>
<comment type="similarity">
    <text evidence="1">Belongs to the nuclease type I family.</text>
</comment>
<dbReference type="Proteomes" id="UP000018144">
    <property type="component" value="Unassembled WGS sequence"/>
</dbReference>
<dbReference type="InterPro" id="IPR003154">
    <property type="entry name" value="S1/P1nuclease"/>
</dbReference>
<keyword evidence="4" id="KW-0255">Endonuclease</keyword>
<dbReference type="AlphaFoldDB" id="U4LBT8"/>
<keyword evidence="2" id="KW-0540">Nuclease</keyword>
<dbReference type="Gene3D" id="1.10.575.10">
    <property type="entry name" value="P1 Nuclease"/>
    <property type="match status" value="1"/>
</dbReference>
<evidence type="ECO:0000256" key="1">
    <source>
        <dbReference type="ARBA" id="ARBA00009547"/>
    </source>
</evidence>
<evidence type="ECO:0000313" key="9">
    <source>
        <dbReference type="EMBL" id="CCX07772.1"/>
    </source>
</evidence>
<sequence>MQPIAPLLLFLSLLTPVWGWGMLGHRTTALLATRYLTRPTSRQIRQLLKPQSLVTASTWADYYSHTPHGRYSAPWHWIDAHDSPPSKCGVDYSRDCGETGCIVSALKNHTARVNDKSLDWEQRQMSLKWVVHFVGDIHQPLHTEDLARGGNSIHVKFGGRNTNLHHVWDSSIAEKIVGGGGIKDAVNWANDLYERIQKGEFRTEGKECKDLTKAEDCALQWASETNMLMCGYVIPEGGLDGKELSGEYYEGAVEMVEKQIALAGYRMGMWLNQMFEGQELEESLWEQMVGLWEEL</sequence>